<dbReference type="Gene3D" id="1.20.120.450">
    <property type="entry name" value="dinb family like domain"/>
    <property type="match status" value="1"/>
</dbReference>
<dbReference type="RefSeq" id="WP_150904829.1">
    <property type="nucleotide sequence ID" value="NZ_VTWT01000009.1"/>
</dbReference>
<keyword evidence="3" id="KW-1185">Reference proteome</keyword>
<reference evidence="2 3" key="1">
    <citation type="submission" date="2019-09" db="EMBL/GenBank/DDBJ databases">
        <title>Genome sequence of Adhaeribacter sp. M2.</title>
        <authorList>
            <person name="Srinivasan S."/>
        </authorList>
    </citation>
    <scope>NUCLEOTIDE SEQUENCE [LARGE SCALE GENOMIC DNA]</scope>
    <source>
        <strain evidence="2 3">M2</strain>
    </source>
</reference>
<dbReference type="AlphaFoldDB" id="A0A5N1IME4"/>
<evidence type="ECO:0000313" key="3">
    <source>
        <dbReference type="Proteomes" id="UP000326570"/>
    </source>
</evidence>
<evidence type="ECO:0000313" key="2">
    <source>
        <dbReference type="EMBL" id="KAA9327325.1"/>
    </source>
</evidence>
<dbReference type="InterPro" id="IPR034660">
    <property type="entry name" value="DinB/YfiT-like"/>
</dbReference>
<dbReference type="EMBL" id="VTWT01000009">
    <property type="protein sequence ID" value="KAA9327325.1"/>
    <property type="molecule type" value="Genomic_DNA"/>
</dbReference>
<comment type="caution">
    <text evidence="2">The sequence shown here is derived from an EMBL/GenBank/DDBJ whole genome shotgun (WGS) entry which is preliminary data.</text>
</comment>
<protein>
    <submittedName>
        <fullName evidence="2">DinB family protein</fullName>
    </submittedName>
</protein>
<dbReference type="InterPro" id="IPR024775">
    <property type="entry name" value="DinB-like"/>
</dbReference>
<proteinExistence type="predicted"/>
<evidence type="ECO:0000259" key="1">
    <source>
        <dbReference type="Pfam" id="PF12867"/>
    </source>
</evidence>
<dbReference type="SUPFAM" id="SSF109854">
    <property type="entry name" value="DinB/YfiT-like putative metalloenzymes"/>
    <property type="match status" value="1"/>
</dbReference>
<gene>
    <name evidence="2" type="ORF">F0P94_15520</name>
</gene>
<organism evidence="2 3">
    <name type="scientific">Adhaeribacter soli</name>
    <dbReference type="NCBI Taxonomy" id="2607655"/>
    <lineage>
        <taxon>Bacteria</taxon>
        <taxon>Pseudomonadati</taxon>
        <taxon>Bacteroidota</taxon>
        <taxon>Cytophagia</taxon>
        <taxon>Cytophagales</taxon>
        <taxon>Hymenobacteraceae</taxon>
        <taxon>Adhaeribacter</taxon>
    </lineage>
</organism>
<feature type="domain" description="DinB-like" evidence="1">
    <location>
        <begin position="23"/>
        <end position="171"/>
    </location>
</feature>
<sequence length="187" mass="21307">MNPTLEQLTREVQSLVQFVKDEVKKLPAEKLNQRPANGGWSLLECLEHLNRYSAYYNPALAKAIANNLTVNPAPEITLTWLGKKSVEMISPKNTQKQKTLKKMNPQGSVLQTLVVDEFLKNQQELLTLLKNAAKVNLAKRAVPVEFFRLLKMNIGETLLFMVLHQQRHFMQLQRIFAEVNSGRRAAA</sequence>
<name>A0A5N1IME4_9BACT</name>
<accession>A0A5N1IME4</accession>
<dbReference type="Proteomes" id="UP000326570">
    <property type="component" value="Unassembled WGS sequence"/>
</dbReference>
<dbReference type="Pfam" id="PF12867">
    <property type="entry name" value="DinB_2"/>
    <property type="match status" value="1"/>
</dbReference>